<proteinExistence type="inferred from homology"/>
<reference evidence="5" key="1">
    <citation type="submission" date="2021-07" db="EMBL/GenBank/DDBJ databases">
        <title>Draft genome of Mortierella alpina, strain LL118, isolated from an aspen leaf litter sample.</title>
        <authorList>
            <person name="Yang S."/>
            <person name="Vinatzer B.A."/>
        </authorList>
    </citation>
    <scope>NUCLEOTIDE SEQUENCE</scope>
    <source>
        <strain evidence="5">LL118</strain>
    </source>
</reference>
<dbReference type="EMBL" id="JAIFTL010000012">
    <property type="protein sequence ID" value="KAG9326915.1"/>
    <property type="molecule type" value="Genomic_DNA"/>
</dbReference>
<dbReference type="SUPFAM" id="SSF110857">
    <property type="entry name" value="Gamma-glutamyl cyclotransferase-like"/>
    <property type="match status" value="1"/>
</dbReference>
<protein>
    <recommendedName>
        <fullName evidence="3">Putative gamma-glutamylcyclotransferase</fullName>
    </recommendedName>
</protein>
<evidence type="ECO:0000256" key="1">
    <source>
        <dbReference type="ARBA" id="ARBA00008861"/>
    </source>
</evidence>
<dbReference type="InterPro" id="IPR045038">
    <property type="entry name" value="AIG2-like"/>
</dbReference>
<dbReference type="PANTHER" id="PTHR31544">
    <property type="entry name" value="AIG2-LIKE PROTEIN D"/>
    <property type="match status" value="1"/>
</dbReference>
<comment type="similarity">
    <text evidence="1">Belongs to the gamma-glutamylcyclotransferase family.</text>
</comment>
<dbReference type="Proteomes" id="UP000717515">
    <property type="component" value="Unassembled WGS sequence"/>
</dbReference>
<evidence type="ECO:0000256" key="2">
    <source>
        <dbReference type="ARBA" id="ARBA00022679"/>
    </source>
</evidence>
<dbReference type="GO" id="GO:0016740">
    <property type="term" value="F:transferase activity"/>
    <property type="evidence" value="ECO:0007669"/>
    <property type="project" value="UniProtKB-KW"/>
</dbReference>
<gene>
    <name evidence="5" type="ORF">KVV02_001439</name>
</gene>
<feature type="domain" description="Gamma-glutamylcyclotransferase AIG2-like" evidence="4">
    <location>
        <begin position="10"/>
        <end position="155"/>
    </location>
</feature>
<dbReference type="PANTHER" id="PTHR31544:SF2">
    <property type="entry name" value="AIG2-LIKE PROTEIN D"/>
    <property type="match status" value="1"/>
</dbReference>
<dbReference type="CDD" id="cd06661">
    <property type="entry name" value="GGCT_like"/>
    <property type="match status" value="1"/>
</dbReference>
<comment type="caution">
    <text evidence="5">The sequence shown here is derived from an EMBL/GenBank/DDBJ whole genome shotgun (WGS) entry which is preliminary data.</text>
</comment>
<sequence>MAIATEPHPCFFYGSLMEPKVLNSVTRPGPETDLFTVRASIQGYIRYPYHNEPYPGMVASEDSHEFVEGLLVFGHTMMDRFRLDQFEGSSLFIPPDMSHIQEYTRRVLSVKILDPVPAKYNVQGQCQPLTAGDLVEAYVYVFTGPREHLDTSRPWDFEAFQREHLAIWMQTSPDFTQRMFDCTQQA</sequence>
<accession>A0A9P8AAC5</accession>
<dbReference type="AlphaFoldDB" id="A0A9P8AAC5"/>
<dbReference type="InterPro" id="IPR009288">
    <property type="entry name" value="AIG2-like_dom"/>
</dbReference>
<evidence type="ECO:0000256" key="3">
    <source>
        <dbReference type="ARBA" id="ARBA00030602"/>
    </source>
</evidence>
<organism evidence="5 6">
    <name type="scientific">Mortierella alpina</name>
    <name type="common">Oleaginous fungus</name>
    <name type="synonym">Mortierella renispora</name>
    <dbReference type="NCBI Taxonomy" id="64518"/>
    <lineage>
        <taxon>Eukaryota</taxon>
        <taxon>Fungi</taxon>
        <taxon>Fungi incertae sedis</taxon>
        <taxon>Mucoromycota</taxon>
        <taxon>Mortierellomycotina</taxon>
        <taxon>Mortierellomycetes</taxon>
        <taxon>Mortierellales</taxon>
        <taxon>Mortierellaceae</taxon>
        <taxon>Mortierella</taxon>
    </lineage>
</organism>
<keyword evidence="2" id="KW-0808">Transferase</keyword>
<evidence type="ECO:0000313" key="5">
    <source>
        <dbReference type="EMBL" id="KAG9326915.1"/>
    </source>
</evidence>
<dbReference type="InterPro" id="IPR013024">
    <property type="entry name" value="GGCT-like"/>
</dbReference>
<name>A0A9P8AAC5_MORAP</name>
<evidence type="ECO:0000259" key="4">
    <source>
        <dbReference type="Pfam" id="PF06094"/>
    </source>
</evidence>
<dbReference type="Gene3D" id="3.10.490.10">
    <property type="entry name" value="Gamma-glutamyl cyclotransferase-like"/>
    <property type="match status" value="1"/>
</dbReference>
<evidence type="ECO:0000313" key="6">
    <source>
        <dbReference type="Proteomes" id="UP000717515"/>
    </source>
</evidence>
<dbReference type="Pfam" id="PF06094">
    <property type="entry name" value="GGACT"/>
    <property type="match status" value="1"/>
</dbReference>
<dbReference type="InterPro" id="IPR036568">
    <property type="entry name" value="GGCT-like_sf"/>
</dbReference>